<dbReference type="Proteomes" id="UP001551482">
    <property type="component" value="Unassembled WGS sequence"/>
</dbReference>
<comment type="caution">
    <text evidence="1">The sequence shown here is derived from an EMBL/GenBank/DDBJ whole genome shotgun (WGS) entry which is preliminary data.</text>
</comment>
<dbReference type="RefSeq" id="WP_358356351.1">
    <property type="nucleotide sequence ID" value="NZ_JBEZFP010000055.1"/>
</dbReference>
<keyword evidence="2" id="KW-1185">Reference proteome</keyword>
<sequence>MIDGFAMEPYPDGADIEIFERRNGTTEGANVVTPNEIRINGVGVLMPAGRAIVIDPIDFDHPAAIVTVTMYASRVRIHQHPENDVVTKDEPS</sequence>
<reference evidence="1 2" key="1">
    <citation type="submission" date="2024-06" db="EMBL/GenBank/DDBJ databases">
        <title>The Natural Products Discovery Center: Release of the First 8490 Sequenced Strains for Exploring Actinobacteria Biosynthetic Diversity.</title>
        <authorList>
            <person name="Kalkreuter E."/>
            <person name="Kautsar S.A."/>
            <person name="Yang D."/>
            <person name="Bader C.D."/>
            <person name="Teijaro C.N."/>
            <person name="Fluegel L."/>
            <person name="Davis C.M."/>
            <person name="Simpson J.R."/>
            <person name="Lauterbach L."/>
            <person name="Steele A.D."/>
            <person name="Gui C."/>
            <person name="Meng S."/>
            <person name="Li G."/>
            <person name="Viehrig K."/>
            <person name="Ye F."/>
            <person name="Su P."/>
            <person name="Kiefer A.F."/>
            <person name="Nichols A."/>
            <person name="Cepeda A.J."/>
            <person name="Yan W."/>
            <person name="Fan B."/>
            <person name="Jiang Y."/>
            <person name="Adhikari A."/>
            <person name="Zheng C.-J."/>
            <person name="Schuster L."/>
            <person name="Cowan T.M."/>
            <person name="Smanski M.J."/>
            <person name="Chevrette M.G."/>
            <person name="De Carvalho L.P.S."/>
            <person name="Shen B."/>
        </authorList>
    </citation>
    <scope>NUCLEOTIDE SEQUENCE [LARGE SCALE GENOMIC DNA]</scope>
    <source>
        <strain evidence="1 2">NPDC048946</strain>
    </source>
</reference>
<accession>A0ABV3DK13</accession>
<dbReference type="EMBL" id="JBEZFP010000055">
    <property type="protein sequence ID" value="MEU8136095.1"/>
    <property type="molecule type" value="Genomic_DNA"/>
</dbReference>
<evidence type="ECO:0000313" key="1">
    <source>
        <dbReference type="EMBL" id="MEU8136095.1"/>
    </source>
</evidence>
<proteinExistence type="predicted"/>
<organism evidence="1 2">
    <name type="scientific">Streptodolium elevatio</name>
    <dbReference type="NCBI Taxonomy" id="3157996"/>
    <lineage>
        <taxon>Bacteria</taxon>
        <taxon>Bacillati</taxon>
        <taxon>Actinomycetota</taxon>
        <taxon>Actinomycetes</taxon>
        <taxon>Kitasatosporales</taxon>
        <taxon>Streptomycetaceae</taxon>
        <taxon>Streptodolium</taxon>
    </lineage>
</organism>
<gene>
    <name evidence="1" type="ORF">AB0C36_21590</name>
</gene>
<name>A0ABV3DK13_9ACTN</name>
<protein>
    <submittedName>
        <fullName evidence="1">Uncharacterized protein</fullName>
    </submittedName>
</protein>
<evidence type="ECO:0000313" key="2">
    <source>
        <dbReference type="Proteomes" id="UP001551482"/>
    </source>
</evidence>